<accession>F4Y3G3</accession>
<feature type="region of interest" description="Disordered" evidence="1">
    <location>
        <begin position="14"/>
        <end position="38"/>
    </location>
</feature>
<proteinExistence type="predicted"/>
<dbReference type="AlphaFoldDB" id="F4Y3G3"/>
<sequence length="38" mass="4315">MSITFRINPDLILPDQIGGETPPEIQPINPNLKTWLQN</sequence>
<protein>
    <submittedName>
        <fullName evidence="2">Uncharacterized protein</fullName>
    </submittedName>
</protein>
<reference evidence="3" key="1">
    <citation type="journal article" date="2011" name="Proc. Natl. Acad. Sci. U.S.A.">
        <title>Genomic insights into the physiology and ecology of the marine filamentous cyanobacterium Lyngbya majuscula.</title>
        <authorList>
            <person name="Jones A.C."/>
            <person name="Monroe E.A."/>
            <person name="Podell S."/>
            <person name="Hess W.R."/>
            <person name="Klages S."/>
            <person name="Esquenazi E."/>
            <person name="Niessen S."/>
            <person name="Hoover H."/>
            <person name="Rothmann M."/>
            <person name="Lasken R.S."/>
            <person name="Yates J.R.III."/>
            <person name="Reinhardt R."/>
            <person name="Kube M."/>
            <person name="Burkart M.D."/>
            <person name="Allen E.E."/>
            <person name="Dorrestein P.C."/>
            <person name="Gerwick W.H."/>
            <person name="Gerwick L."/>
        </authorList>
    </citation>
    <scope>NUCLEOTIDE SEQUENCE [LARGE SCALE GENOMIC DNA]</scope>
    <source>
        <strain evidence="3">3L</strain>
    </source>
</reference>
<keyword evidence="3" id="KW-1185">Reference proteome</keyword>
<dbReference type="EMBL" id="GL890973">
    <property type="protein sequence ID" value="EGJ28639.1"/>
    <property type="molecule type" value="Genomic_DNA"/>
</dbReference>
<feature type="compositionally biased region" description="Polar residues" evidence="1">
    <location>
        <begin position="28"/>
        <end position="38"/>
    </location>
</feature>
<evidence type="ECO:0000313" key="3">
    <source>
        <dbReference type="Proteomes" id="UP000003959"/>
    </source>
</evidence>
<dbReference type="HOGENOM" id="CLU_3330261_0_0_3"/>
<organism evidence="2 3">
    <name type="scientific">Moorena producens 3L</name>
    <dbReference type="NCBI Taxonomy" id="489825"/>
    <lineage>
        <taxon>Bacteria</taxon>
        <taxon>Bacillati</taxon>
        <taxon>Cyanobacteriota</taxon>
        <taxon>Cyanophyceae</taxon>
        <taxon>Coleofasciculales</taxon>
        <taxon>Coleofasciculaceae</taxon>
        <taxon>Moorena</taxon>
    </lineage>
</organism>
<evidence type="ECO:0000313" key="2">
    <source>
        <dbReference type="EMBL" id="EGJ28639.1"/>
    </source>
</evidence>
<evidence type="ECO:0000256" key="1">
    <source>
        <dbReference type="SAM" id="MobiDB-lite"/>
    </source>
</evidence>
<dbReference type="Proteomes" id="UP000003959">
    <property type="component" value="Unassembled WGS sequence"/>
</dbReference>
<gene>
    <name evidence="2" type="ORF">LYNGBM3L_72380</name>
</gene>
<name>F4Y3G3_9CYAN</name>